<reference evidence="10 11" key="1">
    <citation type="journal article" date="2009" name="Environ. Microbiol.">
        <title>Genome sequence of Desulfobacterium autotrophicum HRM2, a marine sulfate reducer oxidizing organic carbon completely to carbon dioxide.</title>
        <authorList>
            <person name="Strittmatter A.W."/>
            <person name="Liesegang H."/>
            <person name="Rabus R."/>
            <person name="Decker I."/>
            <person name="Amann J."/>
            <person name="Andres S."/>
            <person name="Henne A."/>
            <person name="Fricke W.F."/>
            <person name="Martinez-Arias R."/>
            <person name="Bartels D."/>
            <person name="Goesmann A."/>
            <person name="Krause L."/>
            <person name="Puehler A."/>
            <person name="Klenk H.P."/>
            <person name="Richter M."/>
            <person name="Schuler M."/>
            <person name="Gloeckner F.O."/>
            <person name="Meyerdierks A."/>
            <person name="Gottschalk G."/>
            <person name="Amann R."/>
        </authorList>
    </citation>
    <scope>NUCLEOTIDE SEQUENCE [LARGE SCALE GENOMIC DNA]</scope>
    <source>
        <strain evidence="11">ATCC 43914 / DSM 3382 / HRM2</strain>
    </source>
</reference>
<dbReference type="SUPFAM" id="SSF52743">
    <property type="entry name" value="Subtilisin-like"/>
    <property type="match status" value="1"/>
</dbReference>
<dbReference type="InterPro" id="IPR017309">
    <property type="entry name" value="Pept_S8A_subtilisin_proteobac"/>
</dbReference>
<sequence>MVKKIHLPGFIQILLLLFFCASCGGGGGGGATEQGAEDGSIVNPSPVAFSVGGKIVISSGNLMDSDTNDPNSSVKENNTFETAQSISSPSTLGGYVNEPLKGATGTSFVLGDRSDIYVVSFTGNEIISLSFADSLINDLDLYLYNALFEIVDSSKDVVGIETLKVNVPGTYYIRVYAHSGASAYVLTLGNDLVPISNSQMILSQKFMPGEAIVGFKQSTDAADSLSVQETHGGVVPVLLRLDSPSTYSISSLASQVEEITSDTAALIPGASESLVEKDRTLNLLKALKRREDVDYAEPNFIRKPSVVTPSDPYYVRQWNYPLINLPNAWGTTTGDSDVIVAVMDTGVLLNHPDMVDRLTPGYDFISSPANGLDGDGIDDDPDDPGGQGNGTTSSFHGTHVAGTIGAATNNSLGVAGISWNTMIMPLRVIGRDGGTSYDIVQALRYAAGLENDSGLFLQQRADIINMSFGSTGYSQSEQNIINTLTGMGTILVAAAGNDSSSQPVYPAAYSGVVAVGAVTLEKKAAWYTNYGSWIDISAPGGDTSTDINGDGFPDGVLSTGGDDSSESIRFLYTFLQGTSMAVPHVAGVFALMKSIYPGLDMDTVIDLLEEMRLTDDTGSPGRDDFHGNGLVNAQKCLSAAIELAQGVQTLDPPVLAATPGAINFGATANTMTLTIANGGDGDLWMDEPVSSLFWLTITRDQTDTANLGTYLVTVDRSLLNEGTSYSGTITLTSTANTLSIPVTVYQPSQASTGMDLGTHYIQMVNTETDQVFQVVANAENGEYPFLFTGLPAGAYRLYAGNDPDNDGYILGSWEAAGGYKTVDAPTLIHVNRDISGIEFFTGYNFVISADSQALSSNTGRTQETKRVLQSEE</sequence>
<dbReference type="InterPro" id="IPR036852">
    <property type="entry name" value="Peptidase_S8/S53_dom_sf"/>
</dbReference>
<protein>
    <submittedName>
        <fullName evidence="10">Protease</fullName>
    </submittedName>
</protein>
<organism evidence="10 11">
    <name type="scientific">Desulforapulum autotrophicum (strain ATCC 43914 / DSM 3382 / VKM B-1955 / HRM2)</name>
    <name type="common">Desulfobacterium autotrophicum</name>
    <dbReference type="NCBI Taxonomy" id="177437"/>
    <lineage>
        <taxon>Bacteria</taxon>
        <taxon>Pseudomonadati</taxon>
        <taxon>Thermodesulfobacteriota</taxon>
        <taxon>Desulfobacteria</taxon>
        <taxon>Desulfobacterales</taxon>
        <taxon>Desulfobacteraceae</taxon>
        <taxon>Desulforapulum</taxon>
    </lineage>
</organism>
<evidence type="ECO:0000256" key="7">
    <source>
        <dbReference type="SAM" id="MobiDB-lite"/>
    </source>
</evidence>
<feature type="region of interest" description="Disordered" evidence="7">
    <location>
        <begin position="369"/>
        <end position="395"/>
    </location>
</feature>
<keyword evidence="8" id="KW-0732">Signal</keyword>
<dbReference type="OrthoDB" id="9765693at2"/>
<dbReference type="GO" id="GO:0006508">
    <property type="term" value="P:proteolysis"/>
    <property type="evidence" value="ECO:0007669"/>
    <property type="project" value="UniProtKB-KW"/>
</dbReference>
<keyword evidence="3 5" id="KW-0378">Hydrolase</keyword>
<dbReference type="KEGG" id="dat:HRM2_45530"/>
<feature type="domain" description="Peptidase S8/S53" evidence="9">
    <location>
        <begin position="336"/>
        <end position="629"/>
    </location>
</feature>
<feature type="chain" id="PRO_5002902355" evidence="8">
    <location>
        <begin position="25"/>
        <end position="872"/>
    </location>
</feature>
<dbReference type="Pfam" id="PF00082">
    <property type="entry name" value="Peptidase_S8"/>
    <property type="match status" value="1"/>
</dbReference>
<proteinExistence type="inferred from homology"/>
<evidence type="ECO:0000256" key="5">
    <source>
        <dbReference type="PROSITE-ProRule" id="PRU01240"/>
    </source>
</evidence>
<evidence type="ECO:0000313" key="10">
    <source>
        <dbReference type="EMBL" id="ACN17609.1"/>
    </source>
</evidence>
<dbReference type="Gene3D" id="3.40.50.200">
    <property type="entry name" value="Peptidase S8/S53 domain"/>
    <property type="match status" value="1"/>
</dbReference>
<dbReference type="PIRSF" id="PIRSF037893">
    <property type="entry name" value="Subtilisin_rel_Maqu_2796"/>
    <property type="match status" value="1"/>
</dbReference>
<dbReference type="InterPro" id="IPR015500">
    <property type="entry name" value="Peptidase_S8_subtilisin-rel"/>
</dbReference>
<dbReference type="SUPFAM" id="SSF89260">
    <property type="entry name" value="Collagen-binding domain"/>
    <property type="match status" value="1"/>
</dbReference>
<dbReference type="PROSITE" id="PS00138">
    <property type="entry name" value="SUBTILASE_SER"/>
    <property type="match status" value="1"/>
</dbReference>
<keyword evidence="4 5" id="KW-0720">Serine protease</keyword>
<dbReference type="PANTHER" id="PTHR43806">
    <property type="entry name" value="PEPTIDASE S8"/>
    <property type="match status" value="1"/>
</dbReference>
<evidence type="ECO:0000256" key="3">
    <source>
        <dbReference type="ARBA" id="ARBA00022801"/>
    </source>
</evidence>
<dbReference type="InterPro" id="IPR023828">
    <property type="entry name" value="Peptidase_S8_Ser-AS"/>
</dbReference>
<evidence type="ECO:0000256" key="8">
    <source>
        <dbReference type="SAM" id="SignalP"/>
    </source>
</evidence>
<dbReference type="GO" id="GO:0004252">
    <property type="term" value="F:serine-type endopeptidase activity"/>
    <property type="evidence" value="ECO:0007669"/>
    <property type="project" value="UniProtKB-UniRule"/>
</dbReference>
<dbReference type="RefSeq" id="WP_015906323.1">
    <property type="nucleotide sequence ID" value="NC_012108.1"/>
</dbReference>
<dbReference type="EMBL" id="CP001087">
    <property type="protein sequence ID" value="ACN17609.1"/>
    <property type="molecule type" value="Genomic_DNA"/>
</dbReference>
<dbReference type="PROSITE" id="PS51892">
    <property type="entry name" value="SUBTILASE"/>
    <property type="match status" value="1"/>
</dbReference>
<evidence type="ECO:0000259" key="9">
    <source>
        <dbReference type="Pfam" id="PF00082"/>
    </source>
</evidence>
<comment type="similarity">
    <text evidence="1 5 6">Belongs to the peptidase S8 family.</text>
</comment>
<accession>C0QG30</accession>
<feature type="active site" description="Charge relay system" evidence="5">
    <location>
        <position position="579"/>
    </location>
</feature>
<dbReference type="InterPro" id="IPR022398">
    <property type="entry name" value="Peptidase_S8_His-AS"/>
</dbReference>
<evidence type="ECO:0000256" key="4">
    <source>
        <dbReference type="ARBA" id="ARBA00022825"/>
    </source>
</evidence>
<evidence type="ECO:0000256" key="2">
    <source>
        <dbReference type="ARBA" id="ARBA00022670"/>
    </source>
</evidence>
<dbReference type="Proteomes" id="UP000000442">
    <property type="component" value="Chromosome"/>
</dbReference>
<dbReference type="AlphaFoldDB" id="C0QG30"/>
<dbReference type="PRINTS" id="PR00723">
    <property type="entry name" value="SUBTILISIN"/>
</dbReference>
<dbReference type="HOGENOM" id="CLU_011263_8_0_7"/>
<name>C0QG30_DESAH</name>
<evidence type="ECO:0000256" key="6">
    <source>
        <dbReference type="RuleBase" id="RU003355"/>
    </source>
</evidence>
<feature type="active site" description="Charge relay system" evidence="5">
    <location>
        <position position="344"/>
    </location>
</feature>
<dbReference type="PROSITE" id="PS00136">
    <property type="entry name" value="SUBTILASE_ASP"/>
    <property type="match status" value="1"/>
</dbReference>
<keyword evidence="2 5" id="KW-0645">Protease</keyword>
<gene>
    <name evidence="10" type="ordered locus">HRM2_45530</name>
</gene>
<dbReference type="STRING" id="177437.HRM2_45530"/>
<feature type="signal peptide" evidence="8">
    <location>
        <begin position="1"/>
        <end position="24"/>
    </location>
</feature>
<feature type="active site" description="Charge relay system" evidence="5">
    <location>
        <position position="396"/>
    </location>
</feature>
<dbReference type="InterPro" id="IPR023827">
    <property type="entry name" value="Peptidase_S8_Asp-AS"/>
</dbReference>
<dbReference type="PROSITE" id="PS00137">
    <property type="entry name" value="SUBTILASE_HIS"/>
    <property type="match status" value="1"/>
</dbReference>
<keyword evidence="11" id="KW-1185">Reference proteome</keyword>
<dbReference type="Gene3D" id="2.60.120.380">
    <property type="match status" value="1"/>
</dbReference>
<evidence type="ECO:0000313" key="11">
    <source>
        <dbReference type="Proteomes" id="UP000000442"/>
    </source>
</evidence>
<dbReference type="eggNOG" id="COG1404">
    <property type="taxonomic scope" value="Bacteria"/>
</dbReference>
<dbReference type="PANTHER" id="PTHR43806:SF11">
    <property type="entry name" value="CEREVISIN-RELATED"/>
    <property type="match status" value="1"/>
</dbReference>
<evidence type="ECO:0000256" key="1">
    <source>
        <dbReference type="ARBA" id="ARBA00011073"/>
    </source>
</evidence>
<dbReference type="CDD" id="cd07496">
    <property type="entry name" value="Peptidases_S8_13"/>
    <property type="match status" value="1"/>
</dbReference>
<dbReference type="InterPro" id="IPR000209">
    <property type="entry name" value="Peptidase_S8/S53_dom"/>
</dbReference>
<dbReference type="InterPro" id="IPR034176">
    <property type="entry name" value="Peptidases_S8_13"/>
</dbReference>
<dbReference type="InterPro" id="IPR050131">
    <property type="entry name" value="Peptidase_S8_subtilisin-like"/>
</dbReference>